<name>A0A7J7MQ59_9MAGN</name>
<evidence type="ECO:0000313" key="2">
    <source>
        <dbReference type="EMBL" id="KAF6157023.1"/>
    </source>
</evidence>
<comment type="caution">
    <text evidence="2">The sequence shown here is derived from an EMBL/GenBank/DDBJ whole genome shotgun (WGS) entry which is preliminary data.</text>
</comment>
<keyword evidence="1" id="KW-0472">Membrane</keyword>
<protein>
    <submittedName>
        <fullName evidence="2">Uncharacterized protein</fullName>
    </submittedName>
</protein>
<keyword evidence="3" id="KW-1185">Reference proteome</keyword>
<accession>A0A7J7MQ59</accession>
<feature type="transmembrane region" description="Helical" evidence="1">
    <location>
        <begin position="52"/>
        <end position="74"/>
    </location>
</feature>
<dbReference type="Gene3D" id="2.30.33.40">
    <property type="entry name" value="GroES chaperonin"/>
    <property type="match status" value="1"/>
</dbReference>
<keyword evidence="1" id="KW-0812">Transmembrane</keyword>
<sequence length="91" mass="10257">MLVLMTKDIKDLKPFNNHIMIKVIEADTKTAGGLLLTKATKEGESVLASKTVILAGPLVFIWGTFIFDIVRFIALCWVDRLSLKELDDFQF</sequence>
<dbReference type="AlphaFoldDB" id="A0A7J7MQ59"/>
<keyword evidence="1" id="KW-1133">Transmembrane helix</keyword>
<dbReference type="Proteomes" id="UP000541444">
    <property type="component" value="Unassembled WGS sequence"/>
</dbReference>
<proteinExistence type="predicted"/>
<dbReference type="GO" id="GO:0006457">
    <property type="term" value="P:protein folding"/>
    <property type="evidence" value="ECO:0007669"/>
    <property type="project" value="InterPro"/>
</dbReference>
<organism evidence="2 3">
    <name type="scientific">Kingdonia uniflora</name>
    <dbReference type="NCBI Taxonomy" id="39325"/>
    <lineage>
        <taxon>Eukaryota</taxon>
        <taxon>Viridiplantae</taxon>
        <taxon>Streptophyta</taxon>
        <taxon>Embryophyta</taxon>
        <taxon>Tracheophyta</taxon>
        <taxon>Spermatophyta</taxon>
        <taxon>Magnoliopsida</taxon>
        <taxon>Ranunculales</taxon>
        <taxon>Circaeasteraceae</taxon>
        <taxon>Kingdonia</taxon>
    </lineage>
</organism>
<evidence type="ECO:0000313" key="3">
    <source>
        <dbReference type="Proteomes" id="UP000541444"/>
    </source>
</evidence>
<dbReference type="EMBL" id="JACGCM010001285">
    <property type="protein sequence ID" value="KAF6157023.1"/>
    <property type="molecule type" value="Genomic_DNA"/>
</dbReference>
<reference evidence="2 3" key="1">
    <citation type="journal article" date="2020" name="IScience">
        <title>Genome Sequencing of the Endangered Kingdonia uniflora (Circaeasteraceae, Ranunculales) Reveals Potential Mechanisms of Evolutionary Specialization.</title>
        <authorList>
            <person name="Sun Y."/>
            <person name="Deng T."/>
            <person name="Zhang A."/>
            <person name="Moore M.J."/>
            <person name="Landis J.B."/>
            <person name="Lin N."/>
            <person name="Zhang H."/>
            <person name="Zhang X."/>
            <person name="Huang J."/>
            <person name="Zhang X."/>
            <person name="Sun H."/>
            <person name="Wang H."/>
        </authorList>
    </citation>
    <scope>NUCLEOTIDE SEQUENCE [LARGE SCALE GENOMIC DNA]</scope>
    <source>
        <strain evidence="2">TB1705</strain>
        <tissue evidence="2">Leaf</tissue>
    </source>
</reference>
<dbReference type="OrthoDB" id="184876at2759"/>
<evidence type="ECO:0000256" key="1">
    <source>
        <dbReference type="SAM" id="Phobius"/>
    </source>
</evidence>
<dbReference type="InterPro" id="IPR037124">
    <property type="entry name" value="Chaperonin_GroES_sf"/>
</dbReference>
<gene>
    <name evidence="2" type="ORF">GIB67_012377</name>
</gene>